<accession>A0A034VXQ2</accession>
<evidence type="ECO:0000256" key="4">
    <source>
        <dbReference type="ARBA" id="ARBA00022737"/>
    </source>
</evidence>
<sequence length="336" mass="38902">MSHLGIFFLLLAFVLVVNSIPAYAGVAHAHKHEKHNSKERLKDGIYAGRDAHHHEDGDHNVEFDHEAIIGSLKEAKEFDKLTPEESKKRLLVLIKLMDLNKDGFVERHELKAWILRSFKKLGEEEAADRLEEIDVDGDGKVTWKEYLKDTFEMENEDEKKELIDFDSYDEEKEMIKSDKELFNAADLNKDGALDSKEYVLFYSPEEHPEMLPIVLEHTLREKDTNHNGEIDYAEFIGSAGQDRSREWLVEEKDRFDHLDENEDGLLTGNEVLNWVVPNSEAIATDEVDHLFVSTDEDHDDRLSYLEILNNYDTFVGSEATDYGDHLENINHFLDEL</sequence>
<evidence type="ECO:0000313" key="18">
    <source>
        <dbReference type="RefSeq" id="XP_049302524.1"/>
    </source>
</evidence>
<keyword evidence="2" id="KW-0479">Metal-binding</keyword>
<evidence type="ECO:0000256" key="12">
    <source>
        <dbReference type="SAM" id="SignalP"/>
    </source>
</evidence>
<keyword evidence="6" id="KW-0106">Calcium</keyword>
<comment type="subunit">
    <text evidence="10">Interacts with PCSK6 (immature form including the propeptide); probably involved in the maturation and the secretion of PCSK6.</text>
</comment>
<dbReference type="RefSeq" id="XP_011200096.1">
    <property type="nucleotide sequence ID" value="XM_011201794.3"/>
</dbReference>
<reference evidence="15" key="3">
    <citation type="submission" date="2025-05" db="UniProtKB">
        <authorList>
            <consortium name="RefSeq"/>
        </authorList>
    </citation>
    <scope>NUCLEOTIDE SEQUENCE [LARGE SCALE GENOMIC DNA]</scope>
</reference>
<dbReference type="GeneID" id="105223905"/>
<dbReference type="RefSeq" id="XP_011200098.1">
    <property type="nucleotide sequence ID" value="XM_011201796.3"/>
</dbReference>
<dbReference type="PROSITE" id="PS00018">
    <property type="entry name" value="EF_HAND_1"/>
    <property type="match status" value="6"/>
</dbReference>
<evidence type="ECO:0000313" key="15">
    <source>
        <dbReference type="Proteomes" id="UP001652620"/>
    </source>
</evidence>
<dbReference type="InterPro" id="IPR018247">
    <property type="entry name" value="EF_Hand_1_Ca_BS"/>
</dbReference>
<evidence type="ECO:0000259" key="13">
    <source>
        <dbReference type="PROSITE" id="PS50222"/>
    </source>
</evidence>
<keyword evidence="4" id="KW-0677">Repeat</keyword>
<evidence type="ECO:0000256" key="10">
    <source>
        <dbReference type="ARBA" id="ARBA00063143"/>
    </source>
</evidence>
<dbReference type="InterPro" id="IPR002048">
    <property type="entry name" value="EF_hand_dom"/>
</dbReference>
<dbReference type="KEGG" id="bdr:105223905"/>
<dbReference type="GO" id="GO:0005788">
    <property type="term" value="C:endoplasmic reticulum lumen"/>
    <property type="evidence" value="ECO:0007669"/>
    <property type="project" value="UniProtKB-SubCell"/>
</dbReference>
<dbReference type="PANTHER" id="PTHR10827">
    <property type="entry name" value="RETICULOCALBIN"/>
    <property type="match status" value="1"/>
</dbReference>
<keyword evidence="15" id="KW-1185">Reference proteome</keyword>
<organism evidence="14">
    <name type="scientific">Bactrocera dorsalis</name>
    <name type="common">Oriental fruit fly</name>
    <name type="synonym">Dacus dorsalis</name>
    <dbReference type="NCBI Taxonomy" id="27457"/>
    <lineage>
        <taxon>Eukaryota</taxon>
        <taxon>Metazoa</taxon>
        <taxon>Ecdysozoa</taxon>
        <taxon>Arthropoda</taxon>
        <taxon>Hexapoda</taxon>
        <taxon>Insecta</taxon>
        <taxon>Pterygota</taxon>
        <taxon>Neoptera</taxon>
        <taxon>Endopterygota</taxon>
        <taxon>Diptera</taxon>
        <taxon>Brachycera</taxon>
        <taxon>Muscomorpha</taxon>
        <taxon>Tephritoidea</taxon>
        <taxon>Tephritidae</taxon>
        <taxon>Bactrocera</taxon>
        <taxon>Bactrocera</taxon>
    </lineage>
</organism>
<dbReference type="SMART" id="SM00054">
    <property type="entry name" value="EFh"/>
    <property type="match status" value="6"/>
</dbReference>
<feature type="chain" id="PRO_5007369219" description="Reticulocalbin-3" evidence="12">
    <location>
        <begin position="20"/>
        <end position="336"/>
    </location>
</feature>
<feature type="domain" description="EF-hand" evidence="13">
    <location>
        <begin position="173"/>
        <end position="208"/>
    </location>
</feature>
<feature type="signal peptide" evidence="12">
    <location>
        <begin position="1"/>
        <end position="19"/>
    </location>
</feature>
<evidence type="ECO:0000256" key="9">
    <source>
        <dbReference type="ARBA" id="ARBA00056975"/>
    </source>
</evidence>
<evidence type="ECO:0000256" key="2">
    <source>
        <dbReference type="ARBA" id="ARBA00022723"/>
    </source>
</evidence>
<dbReference type="AlphaFoldDB" id="A0A034VXQ2"/>
<proteinExistence type="predicted"/>
<dbReference type="EMBL" id="GAKP01012065">
    <property type="protein sequence ID" value="JAC46887.1"/>
    <property type="molecule type" value="Transcribed_RNA"/>
</dbReference>
<dbReference type="EMBL" id="GAKP01012064">
    <property type="protein sequence ID" value="JAC46888.1"/>
    <property type="molecule type" value="Transcribed_RNA"/>
</dbReference>
<dbReference type="RefSeq" id="XP_049302524.1">
    <property type="nucleotide sequence ID" value="XM_049446567.1"/>
</dbReference>
<dbReference type="Pfam" id="PF13499">
    <property type="entry name" value="EF-hand_7"/>
    <property type="match status" value="3"/>
</dbReference>
<dbReference type="FunFam" id="1.10.238.10:FF:000104">
    <property type="entry name" value="calumenin isoform X1"/>
    <property type="match status" value="1"/>
</dbReference>
<dbReference type="GO" id="GO:0015031">
    <property type="term" value="P:protein transport"/>
    <property type="evidence" value="ECO:0007669"/>
    <property type="project" value="UniProtKB-ARBA"/>
</dbReference>
<dbReference type="InterPro" id="IPR011992">
    <property type="entry name" value="EF-hand-dom_pair"/>
</dbReference>
<comment type="subcellular location">
    <subcellularLocation>
        <location evidence="1">Endoplasmic reticulum lumen</location>
    </subcellularLocation>
</comment>
<feature type="domain" description="EF-hand" evidence="13">
    <location>
        <begin position="85"/>
        <end position="120"/>
    </location>
</feature>
<dbReference type="PANTHER" id="PTHR10827:SF95">
    <property type="entry name" value="LD34388P"/>
    <property type="match status" value="1"/>
</dbReference>
<evidence type="ECO:0000313" key="17">
    <source>
        <dbReference type="RefSeq" id="XP_011200098.1"/>
    </source>
</evidence>
<evidence type="ECO:0000256" key="6">
    <source>
        <dbReference type="ARBA" id="ARBA00022837"/>
    </source>
</evidence>
<dbReference type="EMBL" id="GAKP01012063">
    <property type="protein sequence ID" value="JAC46889.1"/>
    <property type="molecule type" value="Transcribed_RNA"/>
</dbReference>
<dbReference type="CDD" id="cd16227">
    <property type="entry name" value="EFh_CREC_RCN2_like"/>
    <property type="match status" value="1"/>
</dbReference>
<name>A0A034VXQ2_BACDO</name>
<keyword evidence="7" id="KW-0325">Glycoprotein</keyword>
<evidence type="ECO:0000256" key="3">
    <source>
        <dbReference type="ARBA" id="ARBA00022729"/>
    </source>
</evidence>
<gene>
    <name evidence="14" type="primary">CALUA</name>
    <name evidence="16 17 18" type="synonym">LOC105223905</name>
</gene>
<comment type="function">
    <text evidence="9">Probable molecular chaperone assisting protein biosynthesis and transport in the endoplasmic reticulum. Required for the proper biosynthesis and transport of pulmonary surfactant-associated protein A/SP-A, pulmonary surfactant-associated protein D/SP-D and the lipid transporter ABCA3. By regulating both the proper expression and the degradation through the endoplasmic reticulum-associated protein degradation pathway of these proteins plays a crucial role in pulmonary surfactant homeostasis. Has an anti-fibrotic activity by negatively regulating the secretion of type I and type III collagens. This calcium-binding protein also transiently associates with immature PCSK6 and regulates its secretion.</text>
</comment>
<dbReference type="Gene3D" id="1.10.238.10">
    <property type="entry name" value="EF-hand"/>
    <property type="match status" value="3"/>
</dbReference>
<protein>
    <recommendedName>
        <fullName evidence="11">Reticulocalbin-3</fullName>
    </recommendedName>
</protein>
<evidence type="ECO:0000313" key="16">
    <source>
        <dbReference type="RefSeq" id="XP_011200096.1"/>
    </source>
</evidence>
<evidence type="ECO:0000256" key="5">
    <source>
        <dbReference type="ARBA" id="ARBA00022824"/>
    </source>
</evidence>
<keyword evidence="5" id="KW-0256">Endoplasmic reticulum</keyword>
<evidence type="ECO:0000256" key="1">
    <source>
        <dbReference type="ARBA" id="ARBA00004319"/>
    </source>
</evidence>
<evidence type="ECO:0000313" key="14">
    <source>
        <dbReference type="EMBL" id="JAC46887.1"/>
    </source>
</evidence>
<evidence type="ECO:0000256" key="8">
    <source>
        <dbReference type="ARBA" id="ARBA00023186"/>
    </source>
</evidence>
<keyword evidence="8" id="KW-0143">Chaperone</keyword>
<keyword evidence="3 12" id="KW-0732">Signal</keyword>
<feature type="domain" description="EF-hand" evidence="13">
    <location>
        <begin position="121"/>
        <end position="156"/>
    </location>
</feature>
<reference evidence="16 17" key="2">
    <citation type="submission" date="2025-04" db="UniProtKB">
        <authorList>
            <consortium name="RefSeq"/>
        </authorList>
    </citation>
    <scope>IDENTIFICATION</scope>
    <source>
        <strain evidence="16 17">Punador</strain>
        <tissue evidence="18">Adult</tissue>
    </source>
</reference>
<dbReference type="GO" id="GO:0005509">
    <property type="term" value="F:calcium ion binding"/>
    <property type="evidence" value="ECO:0007669"/>
    <property type="project" value="InterPro"/>
</dbReference>
<dbReference type="Proteomes" id="UP001652620">
    <property type="component" value="Chromosome 1"/>
</dbReference>
<evidence type="ECO:0000256" key="7">
    <source>
        <dbReference type="ARBA" id="ARBA00023180"/>
    </source>
</evidence>
<evidence type="ECO:0000256" key="11">
    <source>
        <dbReference type="ARBA" id="ARBA00072696"/>
    </source>
</evidence>
<dbReference type="PROSITE" id="PS50222">
    <property type="entry name" value="EF_HAND_2"/>
    <property type="match status" value="3"/>
</dbReference>
<dbReference type="OMA" id="TWEEYNM"/>
<dbReference type="EMBL" id="GAKP01012062">
    <property type="protein sequence ID" value="JAC46890.1"/>
    <property type="molecule type" value="Transcribed_RNA"/>
</dbReference>
<dbReference type="OrthoDB" id="293868at2759"/>
<reference evidence="14" key="1">
    <citation type="journal article" date="2014" name="BMC Genomics">
        <title>Characterizing the developmental transcriptome of the oriental fruit fly, Bactrocera dorsalis (Diptera: Tephritidae) through comparative genomic analysis with Drosophila melanogaster utilizing modENCODE datasets.</title>
        <authorList>
            <person name="Geib S.M."/>
            <person name="Calla B."/>
            <person name="Hall B."/>
            <person name="Hou S."/>
            <person name="Manoukis N.C."/>
        </authorList>
    </citation>
    <scope>NUCLEOTIDE SEQUENCE</scope>
    <source>
        <strain evidence="14">Punador</strain>
    </source>
</reference>
<dbReference type="SUPFAM" id="SSF47473">
    <property type="entry name" value="EF-hand"/>
    <property type="match status" value="2"/>
</dbReference>